<comment type="similarity">
    <text evidence="2">Belongs to the PDCD4 family.</text>
</comment>
<dbReference type="PANTHER" id="PTHR12626">
    <property type="entry name" value="PROGRAMMED CELL DEATH 4"/>
    <property type="match status" value="1"/>
</dbReference>
<comment type="subcellular location">
    <subcellularLocation>
        <location evidence="1">Cytoplasm</location>
    </subcellularLocation>
</comment>
<sequence>MSAQQEDEILPPLPRSPSAILSDVQLRIVTGGKPVANGIALRHNPTSNDVSNQINGTLGGATEVENAIHSSPSCDDYRKNMATIISEYFSTGDVLLAASELADLGVEEQHHYFVKKLVSMSMDRRDKEKEMASVLLSSLYNDTLTPSHIKLGFMNLLETVEDLSVDIPNAVDLLAIFIARAVVDDILPPVFIARARGSLSGNSKGMEALQVAEKSYLSVPHHAEVVSGKWGGSTRTGVEEVKKKISDLLSEFTEGGDVAEACRCVRELGLPFYHHEVVKRALTLAVEKPQTEALILNLLEKSVQDCLISTSQIAKGFSRISENLDDLTLDVPSARTTFEHLLQKALAAGWIENLNPNSISSDESSKEEKITLKMYKEECVKIIKEYFLSDDVPELIRSLEELRAPLFNPIFLKRLITIAMDRKDREKEMASALLSSLSMELFSSEDVVKGFVMLLRSVEDTALDILDAPKQLALFLARAVVDEVLVPLNLDEISKKLRPNSVGSETAHMARVLLSARHAGERILRCWGGGTGWQVEDANDKVAKLLEEYAAGGELREACRCIRDIARPFFNHEVVKKALVMAMEKKIDSSMLDLLEECFDQGLITINQMSKGFSRVRESLEDLSLDVPNAAEKYGEYVEYALKHNWVLPAIVDAAT</sequence>
<evidence type="ECO:0000313" key="8">
    <source>
        <dbReference type="EMBL" id="KAJ1696617.1"/>
    </source>
</evidence>
<dbReference type="GO" id="GO:0006417">
    <property type="term" value="P:regulation of translation"/>
    <property type="evidence" value="ECO:0007669"/>
    <property type="project" value="UniProtKB-KW"/>
</dbReference>
<reference evidence="8" key="1">
    <citation type="journal article" date="2022" name="Cell">
        <title>Repeat-based holocentromeres influence genome architecture and karyotype evolution.</title>
        <authorList>
            <person name="Hofstatter P.G."/>
            <person name="Thangavel G."/>
            <person name="Lux T."/>
            <person name="Neumann P."/>
            <person name="Vondrak T."/>
            <person name="Novak P."/>
            <person name="Zhang M."/>
            <person name="Costa L."/>
            <person name="Castellani M."/>
            <person name="Scott A."/>
            <person name="Toegelov H."/>
            <person name="Fuchs J."/>
            <person name="Mata-Sucre Y."/>
            <person name="Dias Y."/>
            <person name="Vanzela A.L.L."/>
            <person name="Huettel B."/>
            <person name="Almeida C.C.S."/>
            <person name="Simkova H."/>
            <person name="Souza G."/>
            <person name="Pedrosa-Harand A."/>
            <person name="Macas J."/>
            <person name="Mayer K.F.X."/>
            <person name="Houben A."/>
            <person name="Marques A."/>
        </authorList>
    </citation>
    <scope>NUCLEOTIDE SEQUENCE</scope>
    <source>
        <strain evidence="8">RhyBre1mFocal</strain>
    </source>
</reference>
<dbReference type="InterPro" id="IPR016024">
    <property type="entry name" value="ARM-type_fold"/>
</dbReference>
<evidence type="ECO:0000256" key="2">
    <source>
        <dbReference type="ARBA" id="ARBA00005497"/>
    </source>
</evidence>
<keyword evidence="5" id="KW-0810">Translation regulation</keyword>
<dbReference type="GO" id="GO:0045892">
    <property type="term" value="P:negative regulation of DNA-templated transcription"/>
    <property type="evidence" value="ECO:0007669"/>
    <property type="project" value="InterPro"/>
</dbReference>
<dbReference type="GO" id="GO:0005737">
    <property type="term" value="C:cytoplasm"/>
    <property type="evidence" value="ECO:0007669"/>
    <property type="project" value="UniProtKB-SubCell"/>
</dbReference>
<dbReference type="Gene3D" id="1.25.40.180">
    <property type="match status" value="4"/>
</dbReference>
<evidence type="ECO:0000313" key="9">
    <source>
        <dbReference type="Proteomes" id="UP001151287"/>
    </source>
</evidence>
<dbReference type="SMART" id="SM00544">
    <property type="entry name" value="MA3"/>
    <property type="match status" value="4"/>
</dbReference>
<protein>
    <recommendedName>
        <fullName evidence="7">MI domain-containing protein</fullName>
    </recommendedName>
</protein>
<gene>
    <name evidence="8" type="ORF">LUZ63_005129</name>
</gene>
<accession>A0A9Q0CMA7</accession>
<keyword evidence="6" id="KW-0539">Nucleus</keyword>
<dbReference type="SUPFAM" id="SSF48371">
    <property type="entry name" value="ARM repeat"/>
    <property type="match status" value="4"/>
</dbReference>
<dbReference type="PROSITE" id="PS51366">
    <property type="entry name" value="MI"/>
    <property type="match status" value="4"/>
</dbReference>
<dbReference type="Proteomes" id="UP001151287">
    <property type="component" value="Unassembled WGS sequence"/>
</dbReference>
<dbReference type="OrthoDB" id="414546at2759"/>
<keyword evidence="3" id="KW-0963">Cytoplasm</keyword>
<proteinExistence type="inferred from homology"/>
<dbReference type="PANTHER" id="PTHR12626:SF6">
    <property type="entry name" value="OS04G0482800 PROTEIN"/>
    <property type="match status" value="1"/>
</dbReference>
<evidence type="ECO:0000256" key="4">
    <source>
        <dbReference type="ARBA" id="ARBA00022737"/>
    </source>
</evidence>
<dbReference type="EMBL" id="JAMQYH010000002">
    <property type="protein sequence ID" value="KAJ1696617.1"/>
    <property type="molecule type" value="Genomic_DNA"/>
</dbReference>
<evidence type="ECO:0000256" key="5">
    <source>
        <dbReference type="ARBA" id="ARBA00022845"/>
    </source>
</evidence>
<dbReference type="FunFam" id="1.25.40.180:FF:000009">
    <property type="entry name" value="programmed cell death protein 4"/>
    <property type="match status" value="2"/>
</dbReference>
<feature type="domain" description="MI" evidence="7">
    <location>
        <begin position="537"/>
        <end position="656"/>
    </location>
</feature>
<dbReference type="AlphaFoldDB" id="A0A9Q0CMA7"/>
<name>A0A9Q0CMA7_9POAL</name>
<comment type="caution">
    <text evidence="8">The sequence shown here is derived from an EMBL/GenBank/DDBJ whole genome shotgun (WGS) entry which is preliminary data.</text>
</comment>
<dbReference type="InterPro" id="IPR003891">
    <property type="entry name" value="Initiation_fac_eIF4g_MI"/>
</dbReference>
<dbReference type="InterPro" id="IPR039778">
    <property type="entry name" value="PDCD4"/>
</dbReference>
<keyword evidence="4" id="KW-0677">Repeat</keyword>
<evidence type="ECO:0000256" key="3">
    <source>
        <dbReference type="ARBA" id="ARBA00022490"/>
    </source>
</evidence>
<organism evidence="8 9">
    <name type="scientific">Rhynchospora breviuscula</name>
    <dbReference type="NCBI Taxonomy" id="2022672"/>
    <lineage>
        <taxon>Eukaryota</taxon>
        <taxon>Viridiplantae</taxon>
        <taxon>Streptophyta</taxon>
        <taxon>Embryophyta</taxon>
        <taxon>Tracheophyta</taxon>
        <taxon>Spermatophyta</taxon>
        <taxon>Magnoliopsida</taxon>
        <taxon>Liliopsida</taxon>
        <taxon>Poales</taxon>
        <taxon>Cyperaceae</taxon>
        <taxon>Cyperoideae</taxon>
        <taxon>Rhynchosporeae</taxon>
        <taxon>Rhynchospora</taxon>
    </lineage>
</organism>
<dbReference type="Pfam" id="PF02847">
    <property type="entry name" value="MA3"/>
    <property type="match status" value="4"/>
</dbReference>
<keyword evidence="9" id="KW-1185">Reference proteome</keyword>
<feature type="domain" description="MI" evidence="7">
    <location>
        <begin position="76"/>
        <end position="197"/>
    </location>
</feature>
<evidence type="ECO:0000259" key="7">
    <source>
        <dbReference type="PROSITE" id="PS51366"/>
    </source>
</evidence>
<evidence type="ECO:0000256" key="1">
    <source>
        <dbReference type="ARBA" id="ARBA00004496"/>
    </source>
</evidence>
<evidence type="ECO:0000256" key="6">
    <source>
        <dbReference type="ARBA" id="ARBA00023242"/>
    </source>
</evidence>
<feature type="domain" description="MI" evidence="7">
    <location>
        <begin position="374"/>
        <end position="495"/>
    </location>
</feature>
<feature type="domain" description="MI" evidence="7">
    <location>
        <begin position="240"/>
        <end position="361"/>
    </location>
</feature>